<proteinExistence type="predicted"/>
<gene>
    <name evidence="2" type="ORF">NE663_09860</name>
</gene>
<dbReference type="EMBL" id="JANGCH010000018">
    <property type="protein sequence ID" value="MCQ5122562.1"/>
    <property type="molecule type" value="Genomic_DNA"/>
</dbReference>
<protein>
    <recommendedName>
        <fullName evidence="4">Tetratricopeptide repeat protein</fullName>
    </recommendedName>
</protein>
<keyword evidence="1" id="KW-1133">Transmembrane helix</keyword>
<dbReference type="RefSeq" id="WP_256198288.1">
    <property type="nucleotide sequence ID" value="NZ_JANGCH010000018.1"/>
</dbReference>
<keyword evidence="3" id="KW-1185">Reference proteome</keyword>
<evidence type="ECO:0000256" key="1">
    <source>
        <dbReference type="SAM" id="Phobius"/>
    </source>
</evidence>
<reference evidence="2 3" key="1">
    <citation type="submission" date="2022-06" db="EMBL/GenBank/DDBJ databases">
        <title>Isolation of gut microbiota from human fecal samples.</title>
        <authorList>
            <person name="Pamer E.G."/>
            <person name="Barat B."/>
            <person name="Waligurski E."/>
            <person name="Medina S."/>
            <person name="Paddock L."/>
            <person name="Mostad J."/>
        </authorList>
    </citation>
    <scope>NUCLEOTIDE SEQUENCE [LARGE SCALE GENOMIC DNA]</scope>
    <source>
        <strain evidence="2 3">DFI.6.1</strain>
    </source>
</reference>
<accession>A0ABT1SMW0</accession>
<organism evidence="2 3">
    <name type="scientific">Massilicoli timonensis</name>
    <dbReference type="NCBI Taxonomy" id="2015901"/>
    <lineage>
        <taxon>Bacteria</taxon>
        <taxon>Bacillati</taxon>
        <taxon>Bacillota</taxon>
        <taxon>Erysipelotrichia</taxon>
        <taxon>Erysipelotrichales</taxon>
        <taxon>Erysipelotrichaceae</taxon>
        <taxon>Massilicoli</taxon>
    </lineage>
</organism>
<evidence type="ECO:0000313" key="3">
    <source>
        <dbReference type="Proteomes" id="UP001524435"/>
    </source>
</evidence>
<feature type="transmembrane region" description="Helical" evidence="1">
    <location>
        <begin position="6"/>
        <end position="22"/>
    </location>
</feature>
<evidence type="ECO:0000313" key="2">
    <source>
        <dbReference type="EMBL" id="MCQ5122562.1"/>
    </source>
</evidence>
<keyword evidence="1" id="KW-0472">Membrane</keyword>
<evidence type="ECO:0008006" key="4">
    <source>
        <dbReference type="Google" id="ProtNLM"/>
    </source>
</evidence>
<name>A0ABT1SMW0_9FIRM</name>
<dbReference type="Proteomes" id="UP001524435">
    <property type="component" value="Unassembled WGS sequence"/>
</dbReference>
<sequence>MSSVSFYILAGMLLVVAVLQIVKQRIYKKMQSALDSGDYDGVITAAGSFFAKYLYRPYVLDLFRIRAYYLKKDVENFETLLRKMVVNDAYKPAERKEVMELYYHTFLFKENQKYCDELLEAIKQTKDEKMIAYDGKLYEIVFQDHTDMIEEMEEMINSKKYYGIPLGMILYGIALQYEKLADYEQAEVNFRTSLSCFYPDSIYAEAARIHMNAAEAHLQ</sequence>
<keyword evidence="1" id="KW-0812">Transmembrane</keyword>
<comment type="caution">
    <text evidence="2">The sequence shown here is derived from an EMBL/GenBank/DDBJ whole genome shotgun (WGS) entry which is preliminary data.</text>
</comment>